<gene>
    <name evidence="10" type="ORF">LPJ61_000299</name>
</gene>
<proteinExistence type="inferred from homology"/>
<evidence type="ECO:0000256" key="3">
    <source>
        <dbReference type="ARBA" id="ARBA00022692"/>
    </source>
</evidence>
<feature type="transmembrane region" description="Helical" evidence="7">
    <location>
        <begin position="222"/>
        <end position="242"/>
    </location>
</feature>
<evidence type="ECO:0000259" key="9">
    <source>
        <dbReference type="Pfam" id="PF13886"/>
    </source>
</evidence>
<name>A0A9W7YJY8_9FUNG</name>
<accession>A0A9W7YJY8</accession>
<protein>
    <recommendedName>
        <fullName evidence="6">Transmembrane protein 198</fullName>
    </recommendedName>
</protein>
<evidence type="ECO:0000313" key="11">
    <source>
        <dbReference type="Proteomes" id="UP001143981"/>
    </source>
</evidence>
<feature type="transmembrane region" description="Helical" evidence="7">
    <location>
        <begin position="125"/>
        <end position="141"/>
    </location>
</feature>
<feature type="transmembrane region" description="Helical" evidence="7">
    <location>
        <begin position="153"/>
        <end position="173"/>
    </location>
</feature>
<evidence type="ECO:0000256" key="2">
    <source>
        <dbReference type="ARBA" id="ARBA00006244"/>
    </source>
</evidence>
<feature type="transmembrane region" description="Helical" evidence="7">
    <location>
        <begin position="33"/>
        <end position="56"/>
    </location>
</feature>
<evidence type="ECO:0000256" key="7">
    <source>
        <dbReference type="SAM" id="Phobius"/>
    </source>
</evidence>
<dbReference type="InterPro" id="IPR040236">
    <property type="entry name" value="TMEM198"/>
</dbReference>
<dbReference type="Proteomes" id="UP001143981">
    <property type="component" value="Unassembled WGS sequence"/>
</dbReference>
<feature type="transmembrane region" description="Helical" evidence="7">
    <location>
        <begin position="100"/>
        <end position="120"/>
    </location>
</feature>
<feature type="transmembrane region" description="Helical" evidence="7">
    <location>
        <begin position="185"/>
        <end position="210"/>
    </location>
</feature>
<dbReference type="GO" id="GO:0005886">
    <property type="term" value="C:plasma membrane"/>
    <property type="evidence" value="ECO:0007669"/>
    <property type="project" value="TreeGrafter"/>
</dbReference>
<dbReference type="OrthoDB" id="102260at2759"/>
<organism evidence="10 11">
    <name type="scientific">Coemansia biformis</name>
    <dbReference type="NCBI Taxonomy" id="1286918"/>
    <lineage>
        <taxon>Eukaryota</taxon>
        <taxon>Fungi</taxon>
        <taxon>Fungi incertae sedis</taxon>
        <taxon>Zoopagomycota</taxon>
        <taxon>Kickxellomycotina</taxon>
        <taxon>Kickxellomycetes</taxon>
        <taxon>Kickxellales</taxon>
        <taxon>Kickxellaceae</taxon>
        <taxon>Coemansia</taxon>
    </lineage>
</organism>
<keyword evidence="8" id="KW-0732">Signal</keyword>
<keyword evidence="4 7" id="KW-1133">Transmembrane helix</keyword>
<keyword evidence="3 7" id="KW-0812">Transmembrane</keyword>
<dbReference type="EMBL" id="JANBOI010000008">
    <property type="protein sequence ID" value="KAJ1735926.1"/>
    <property type="molecule type" value="Genomic_DNA"/>
</dbReference>
<evidence type="ECO:0000256" key="6">
    <source>
        <dbReference type="ARBA" id="ARBA00049737"/>
    </source>
</evidence>
<reference evidence="10" key="1">
    <citation type="submission" date="2022-07" db="EMBL/GenBank/DDBJ databases">
        <title>Phylogenomic reconstructions and comparative analyses of Kickxellomycotina fungi.</title>
        <authorList>
            <person name="Reynolds N.K."/>
            <person name="Stajich J.E."/>
            <person name="Barry K."/>
            <person name="Grigoriev I.V."/>
            <person name="Crous P."/>
            <person name="Smith M.E."/>
        </authorList>
    </citation>
    <scope>NUCLEOTIDE SEQUENCE</scope>
    <source>
        <strain evidence="10">BCRC 34381</strain>
    </source>
</reference>
<dbReference type="PANTHER" id="PTHR31247">
    <property type="entry name" value="TRANSMEMBRANE PROTEIN 198 FAMILY MEMBER"/>
    <property type="match status" value="1"/>
</dbReference>
<feature type="chain" id="PRO_5040930638" description="Transmembrane protein 198" evidence="8">
    <location>
        <begin position="19"/>
        <end position="255"/>
    </location>
</feature>
<evidence type="ECO:0000313" key="10">
    <source>
        <dbReference type="EMBL" id="KAJ1735926.1"/>
    </source>
</evidence>
<comment type="subcellular location">
    <subcellularLocation>
        <location evidence="1">Membrane</location>
        <topology evidence="1">Multi-pass membrane protein</topology>
    </subcellularLocation>
</comment>
<comment type="caution">
    <text evidence="10">The sequence shown here is derived from an EMBL/GenBank/DDBJ whole genome shotgun (WGS) entry which is preliminary data.</text>
</comment>
<keyword evidence="11" id="KW-1185">Reference proteome</keyword>
<evidence type="ECO:0000256" key="5">
    <source>
        <dbReference type="ARBA" id="ARBA00023136"/>
    </source>
</evidence>
<feature type="domain" description="TM7S3/TM198-like" evidence="9">
    <location>
        <begin position="47"/>
        <end position="242"/>
    </location>
</feature>
<dbReference type="Pfam" id="PF13886">
    <property type="entry name" value="TM7S3_TM198"/>
    <property type="match status" value="1"/>
</dbReference>
<evidence type="ECO:0000256" key="1">
    <source>
        <dbReference type="ARBA" id="ARBA00004141"/>
    </source>
</evidence>
<dbReference type="InterPro" id="IPR025256">
    <property type="entry name" value="TM7S3/TM198-like_dom"/>
</dbReference>
<evidence type="ECO:0000256" key="4">
    <source>
        <dbReference type="ARBA" id="ARBA00022989"/>
    </source>
</evidence>
<dbReference type="PANTHER" id="PTHR31247:SF5">
    <property type="entry name" value="DUF4203 DOMAIN-CONTAINING PROTEIN"/>
    <property type="match status" value="1"/>
</dbReference>
<sequence>MRPQLVPALVLLAGAVQAAGVRGAATADGGLVLGAHGALAASGIVAGVALIAIGLLMNYLGYRLVKALVFLAGFCVAGGLVLYAEYRIRAPREGEKARQLGYLATAAALGASAGSAALYLSRAGIALVGALGGFALASWALSMRTGATIHSDVGRAVFIMALVAGGVAAALMLQRPAIIGLSSAWGAYALFVGIDCFARTGFQYAALAFLSVPGASFAMSPGVYAMVAGMALSALLGAVVQLRLTAKHKSPSALL</sequence>
<comment type="similarity">
    <text evidence="2">Belongs to the TMEM198 family.</text>
</comment>
<feature type="signal peptide" evidence="8">
    <location>
        <begin position="1"/>
        <end position="18"/>
    </location>
</feature>
<keyword evidence="5 7" id="KW-0472">Membrane</keyword>
<feature type="transmembrane region" description="Helical" evidence="7">
    <location>
        <begin position="68"/>
        <end position="88"/>
    </location>
</feature>
<dbReference type="AlphaFoldDB" id="A0A9W7YJY8"/>
<evidence type="ECO:0000256" key="8">
    <source>
        <dbReference type="SAM" id="SignalP"/>
    </source>
</evidence>